<evidence type="ECO:0000256" key="1">
    <source>
        <dbReference type="ARBA" id="ARBA00022679"/>
    </source>
</evidence>
<dbReference type="SUPFAM" id="SSF55729">
    <property type="entry name" value="Acyl-CoA N-acyltransferases (Nat)"/>
    <property type="match status" value="1"/>
</dbReference>
<dbReference type="InterPro" id="IPR050832">
    <property type="entry name" value="Bact_Acetyltransf"/>
</dbReference>
<dbReference type="PANTHER" id="PTHR43877:SF2">
    <property type="entry name" value="AMINOALKYLPHOSPHONATE N-ACETYLTRANSFERASE-RELATED"/>
    <property type="match status" value="1"/>
</dbReference>
<keyword evidence="1 4" id="KW-0808">Transferase</keyword>
<dbReference type="OrthoDB" id="9799092at2"/>
<dbReference type="PROSITE" id="PS51186">
    <property type="entry name" value="GNAT"/>
    <property type="match status" value="1"/>
</dbReference>
<evidence type="ECO:0000313" key="4">
    <source>
        <dbReference type="EMBL" id="OSY42396.1"/>
    </source>
</evidence>
<evidence type="ECO:0000256" key="2">
    <source>
        <dbReference type="ARBA" id="ARBA00023315"/>
    </source>
</evidence>
<accession>A0A1Y2N4K5</accession>
<keyword evidence="5" id="KW-1185">Reference proteome</keyword>
<evidence type="ECO:0000259" key="3">
    <source>
        <dbReference type="PROSITE" id="PS51186"/>
    </source>
</evidence>
<proteinExistence type="predicted"/>
<dbReference type="CDD" id="cd04301">
    <property type="entry name" value="NAT_SF"/>
    <property type="match status" value="1"/>
</dbReference>
<feature type="domain" description="N-acetyltransferase" evidence="3">
    <location>
        <begin position="2"/>
        <end position="157"/>
    </location>
</feature>
<reference evidence="4 5" key="1">
    <citation type="submission" date="2016-09" db="EMBL/GenBank/DDBJ databases">
        <title>Pseudonocardia autotrophica DSM535, a candidate organism with high potential of specific P450 cytochromes.</title>
        <authorList>
            <person name="Grumaz C."/>
            <person name="Vainshtein Y."/>
            <person name="Kirstahler P."/>
            <person name="Sohn K."/>
        </authorList>
    </citation>
    <scope>NUCLEOTIDE SEQUENCE [LARGE SCALE GENOMIC DNA]</scope>
    <source>
        <strain evidence="4 5">DSM 535</strain>
    </source>
</reference>
<dbReference type="InterPro" id="IPR016181">
    <property type="entry name" value="Acyl_CoA_acyltransferase"/>
</dbReference>
<keyword evidence="2" id="KW-0012">Acyltransferase</keyword>
<dbReference type="AlphaFoldDB" id="A0A1Y2N4K5"/>
<dbReference type="GO" id="GO:0016747">
    <property type="term" value="F:acyltransferase activity, transferring groups other than amino-acyl groups"/>
    <property type="evidence" value="ECO:0007669"/>
    <property type="project" value="InterPro"/>
</dbReference>
<protein>
    <submittedName>
        <fullName evidence="4">Acetyltransferase (GNAT) family protein</fullName>
    </submittedName>
</protein>
<dbReference type="STRING" id="2074.BG845_01316"/>
<dbReference type="Pfam" id="PF00583">
    <property type="entry name" value="Acetyltransf_1"/>
    <property type="match status" value="1"/>
</dbReference>
<comment type="caution">
    <text evidence="4">The sequence shown here is derived from an EMBL/GenBank/DDBJ whole genome shotgun (WGS) entry which is preliminary data.</text>
</comment>
<sequence length="164" mass="17878">MITVRELGPDDWRTWRDLRLAALAEAPHAFHSRLADWVGAGEHEWRDRLRAPGRYLVADLDGRPCAHVVAVPPDPDGVADLVALWVAPHARGTGVADALIAAVSEQAVSWGAHRLALHVVVGNERAAALYRRHGFADLGAIERPDGITEHRMERPLPLPVPDGS</sequence>
<dbReference type="PANTHER" id="PTHR43877">
    <property type="entry name" value="AMINOALKYLPHOSPHONATE N-ACETYLTRANSFERASE-RELATED-RELATED"/>
    <property type="match status" value="1"/>
</dbReference>
<organism evidence="4 5">
    <name type="scientific">Pseudonocardia autotrophica</name>
    <name type="common">Amycolata autotrophica</name>
    <name type="synonym">Nocardia autotrophica</name>
    <dbReference type="NCBI Taxonomy" id="2074"/>
    <lineage>
        <taxon>Bacteria</taxon>
        <taxon>Bacillati</taxon>
        <taxon>Actinomycetota</taxon>
        <taxon>Actinomycetes</taxon>
        <taxon>Pseudonocardiales</taxon>
        <taxon>Pseudonocardiaceae</taxon>
        <taxon>Pseudonocardia</taxon>
    </lineage>
</organism>
<dbReference type="Proteomes" id="UP000194360">
    <property type="component" value="Unassembled WGS sequence"/>
</dbReference>
<dbReference type="InterPro" id="IPR000182">
    <property type="entry name" value="GNAT_dom"/>
</dbReference>
<dbReference type="Gene3D" id="3.40.630.30">
    <property type="match status" value="1"/>
</dbReference>
<name>A0A1Y2N4K5_PSEAH</name>
<gene>
    <name evidence="4" type="ORF">BG845_01316</name>
</gene>
<dbReference type="EMBL" id="MIGB01000005">
    <property type="protein sequence ID" value="OSY42396.1"/>
    <property type="molecule type" value="Genomic_DNA"/>
</dbReference>
<evidence type="ECO:0000313" key="5">
    <source>
        <dbReference type="Proteomes" id="UP000194360"/>
    </source>
</evidence>